<evidence type="ECO:0000313" key="8">
    <source>
        <dbReference type="Proteomes" id="UP000054166"/>
    </source>
</evidence>
<keyword evidence="4" id="KW-0496">Mitochondrion</keyword>
<comment type="subcellular location">
    <subcellularLocation>
        <location evidence="1">Mitochondrion</location>
    </subcellularLocation>
</comment>
<evidence type="ECO:0000256" key="1">
    <source>
        <dbReference type="ARBA" id="ARBA00004173"/>
    </source>
</evidence>
<protein>
    <recommendedName>
        <fullName evidence="6">Large ribosomal subunit protein mL49</fullName>
    </recommendedName>
</protein>
<organism evidence="7 8">
    <name type="scientific">Piloderma croceum (strain F 1598)</name>
    <dbReference type="NCBI Taxonomy" id="765440"/>
    <lineage>
        <taxon>Eukaryota</taxon>
        <taxon>Fungi</taxon>
        <taxon>Dikarya</taxon>
        <taxon>Basidiomycota</taxon>
        <taxon>Agaricomycotina</taxon>
        <taxon>Agaricomycetes</taxon>
        <taxon>Agaricomycetidae</taxon>
        <taxon>Atheliales</taxon>
        <taxon>Atheliaceae</taxon>
        <taxon>Piloderma</taxon>
    </lineage>
</organism>
<evidence type="ECO:0000256" key="2">
    <source>
        <dbReference type="ARBA" id="ARBA00005677"/>
    </source>
</evidence>
<dbReference type="AlphaFoldDB" id="A0A0C3G6X4"/>
<dbReference type="PANTHER" id="PTHR13477">
    <property type="entry name" value="MITOCHONDRIAL 39S RIBOSOMAL PROTEIN L49"/>
    <property type="match status" value="1"/>
</dbReference>
<dbReference type="Gene3D" id="3.30.780.10">
    <property type="entry name" value="SUI1-like domain"/>
    <property type="match status" value="1"/>
</dbReference>
<dbReference type="Proteomes" id="UP000054166">
    <property type="component" value="Unassembled WGS sequence"/>
</dbReference>
<sequence length="131" mass="14986">MLKSFKHFGLTRGSRYYSQQIAGTTRKNVAYSTQQLRSTNLVRHPYYVPRNSRGSLPVYSDIRNNGTRILLLIRNVEGSVEKLAKDVTQALLDEGSPNATRLKVTVRPRQLVLQGGYWKNDVMEWLISKGF</sequence>
<dbReference type="PANTHER" id="PTHR13477:SF0">
    <property type="entry name" value="LARGE RIBOSOMAL SUBUNIT PROTEIN ML49"/>
    <property type="match status" value="1"/>
</dbReference>
<dbReference type="STRING" id="765440.A0A0C3G6X4"/>
<comment type="similarity">
    <text evidence="2">Belongs to the mitochondrion-specific ribosomal protein mL49 family.</text>
</comment>
<reference evidence="8" key="2">
    <citation type="submission" date="2015-01" db="EMBL/GenBank/DDBJ databases">
        <title>Evolutionary Origins and Diversification of the Mycorrhizal Mutualists.</title>
        <authorList>
            <consortium name="DOE Joint Genome Institute"/>
            <consortium name="Mycorrhizal Genomics Consortium"/>
            <person name="Kohler A."/>
            <person name="Kuo A."/>
            <person name="Nagy L.G."/>
            <person name="Floudas D."/>
            <person name="Copeland A."/>
            <person name="Barry K.W."/>
            <person name="Cichocki N."/>
            <person name="Veneault-Fourrey C."/>
            <person name="LaButti K."/>
            <person name="Lindquist E.A."/>
            <person name="Lipzen A."/>
            <person name="Lundell T."/>
            <person name="Morin E."/>
            <person name="Murat C."/>
            <person name="Riley R."/>
            <person name="Ohm R."/>
            <person name="Sun H."/>
            <person name="Tunlid A."/>
            <person name="Henrissat B."/>
            <person name="Grigoriev I.V."/>
            <person name="Hibbett D.S."/>
            <person name="Martin F."/>
        </authorList>
    </citation>
    <scope>NUCLEOTIDE SEQUENCE [LARGE SCALE GENOMIC DNA]</scope>
    <source>
        <strain evidence="8">F 1598</strain>
    </source>
</reference>
<dbReference type="Pfam" id="PF05046">
    <property type="entry name" value="Img2"/>
    <property type="match status" value="1"/>
</dbReference>
<keyword evidence="3" id="KW-0689">Ribosomal protein</keyword>
<gene>
    <name evidence="7" type="ORF">PILCRDRAFT_815119</name>
</gene>
<name>A0A0C3G6X4_PILCF</name>
<keyword evidence="8" id="KW-1185">Reference proteome</keyword>
<proteinExistence type="inferred from homology"/>
<dbReference type="GO" id="GO:0006412">
    <property type="term" value="P:translation"/>
    <property type="evidence" value="ECO:0007669"/>
    <property type="project" value="InterPro"/>
</dbReference>
<dbReference type="HOGENOM" id="CLU_085757_4_0_1"/>
<reference evidence="7 8" key="1">
    <citation type="submission" date="2014-04" db="EMBL/GenBank/DDBJ databases">
        <authorList>
            <consortium name="DOE Joint Genome Institute"/>
            <person name="Kuo A."/>
            <person name="Tarkka M."/>
            <person name="Buscot F."/>
            <person name="Kohler A."/>
            <person name="Nagy L.G."/>
            <person name="Floudas D."/>
            <person name="Copeland A."/>
            <person name="Barry K.W."/>
            <person name="Cichocki N."/>
            <person name="Veneault-Fourrey C."/>
            <person name="LaButti K."/>
            <person name="Lindquist E.A."/>
            <person name="Lipzen A."/>
            <person name="Lundell T."/>
            <person name="Morin E."/>
            <person name="Murat C."/>
            <person name="Sun H."/>
            <person name="Tunlid A."/>
            <person name="Henrissat B."/>
            <person name="Grigoriev I.V."/>
            <person name="Hibbett D.S."/>
            <person name="Martin F."/>
            <person name="Nordberg H.P."/>
            <person name="Cantor M.N."/>
            <person name="Hua S.X."/>
        </authorList>
    </citation>
    <scope>NUCLEOTIDE SEQUENCE [LARGE SCALE GENOMIC DNA]</scope>
    <source>
        <strain evidence="7 8">F 1598</strain>
    </source>
</reference>
<evidence type="ECO:0000256" key="4">
    <source>
        <dbReference type="ARBA" id="ARBA00023128"/>
    </source>
</evidence>
<dbReference type="InParanoid" id="A0A0C3G6X4"/>
<evidence type="ECO:0000256" key="3">
    <source>
        <dbReference type="ARBA" id="ARBA00022980"/>
    </source>
</evidence>
<dbReference type="GO" id="GO:0005762">
    <property type="term" value="C:mitochondrial large ribosomal subunit"/>
    <property type="evidence" value="ECO:0007669"/>
    <property type="project" value="TreeGrafter"/>
</dbReference>
<evidence type="ECO:0000256" key="6">
    <source>
        <dbReference type="ARBA" id="ARBA00035191"/>
    </source>
</evidence>
<dbReference type="EMBL" id="KN832979">
    <property type="protein sequence ID" value="KIM87564.1"/>
    <property type="molecule type" value="Genomic_DNA"/>
</dbReference>
<evidence type="ECO:0000256" key="5">
    <source>
        <dbReference type="ARBA" id="ARBA00023274"/>
    </source>
</evidence>
<dbReference type="GO" id="GO:0003735">
    <property type="term" value="F:structural constituent of ribosome"/>
    <property type="evidence" value="ECO:0007669"/>
    <property type="project" value="InterPro"/>
</dbReference>
<keyword evidence="5" id="KW-0687">Ribonucleoprotein</keyword>
<accession>A0A0C3G6X4</accession>
<evidence type="ECO:0000313" key="7">
    <source>
        <dbReference type="EMBL" id="KIM87564.1"/>
    </source>
</evidence>
<dbReference type="OrthoDB" id="19439at2759"/>
<dbReference type="InterPro" id="IPR007740">
    <property type="entry name" value="Ribosomal_mL49"/>
</dbReference>
<dbReference type="FunCoup" id="A0A0C3G6X4">
    <property type="interactions" value="45"/>
</dbReference>